<sequence>MSNETRIVQKAALGSDTIQIGNQNNYYGITPEKASELAIKLFMDNFPKLQEDAKRVAKERAEELCKNIITNLEKQGKNDFSEFSDPDMQFILNKSQQEYARFGTDTLRELLCEIIINRINYNSDYYMKIILDEAVDVVKSLSVVHLNYLSLIFLCKQVKMSNINSIEALKDHCEYICSKLPVPDNIGNCVPFLNMLGLFTISLGNASQVYSKRYGLELEKVKEILPSMMYSIPGDYMLSPIGIVIAIINAQNKTDFSLDFKIWIKPI</sequence>
<dbReference type="AlphaFoldDB" id="A0A9D2HAM9"/>
<protein>
    <submittedName>
        <fullName evidence="1">Uncharacterized protein</fullName>
    </submittedName>
</protein>
<comment type="caution">
    <text evidence="1">The sequence shown here is derived from an EMBL/GenBank/DDBJ whole genome shotgun (WGS) entry which is preliminary data.</text>
</comment>
<dbReference type="InterPro" id="IPR053773">
    <property type="entry name" value="Vpar_1526-like"/>
</dbReference>
<organism evidence="1 2">
    <name type="scientific">Candidatus Mediterraneibacter pullicola</name>
    <dbReference type="NCBI Taxonomy" id="2838682"/>
    <lineage>
        <taxon>Bacteria</taxon>
        <taxon>Bacillati</taxon>
        <taxon>Bacillota</taxon>
        <taxon>Clostridia</taxon>
        <taxon>Lachnospirales</taxon>
        <taxon>Lachnospiraceae</taxon>
        <taxon>Mediterraneibacter</taxon>
    </lineage>
</organism>
<dbReference type="Proteomes" id="UP000824223">
    <property type="component" value="Unassembled WGS sequence"/>
</dbReference>
<dbReference type="EMBL" id="DXAK01000030">
    <property type="protein sequence ID" value="HJA06716.1"/>
    <property type="molecule type" value="Genomic_DNA"/>
</dbReference>
<evidence type="ECO:0000313" key="1">
    <source>
        <dbReference type="EMBL" id="HJA06716.1"/>
    </source>
</evidence>
<gene>
    <name evidence="1" type="ORF">H9798_06160</name>
</gene>
<reference evidence="1" key="1">
    <citation type="journal article" date="2021" name="PeerJ">
        <title>Extensive microbial diversity within the chicken gut microbiome revealed by metagenomics and culture.</title>
        <authorList>
            <person name="Gilroy R."/>
            <person name="Ravi A."/>
            <person name="Getino M."/>
            <person name="Pursley I."/>
            <person name="Horton D.L."/>
            <person name="Alikhan N.F."/>
            <person name="Baker D."/>
            <person name="Gharbi K."/>
            <person name="Hall N."/>
            <person name="Watson M."/>
            <person name="Adriaenssens E.M."/>
            <person name="Foster-Nyarko E."/>
            <person name="Jarju S."/>
            <person name="Secka A."/>
            <person name="Antonio M."/>
            <person name="Oren A."/>
            <person name="Chaudhuri R.R."/>
            <person name="La Ragione R."/>
            <person name="Hildebrand F."/>
            <person name="Pallen M.J."/>
        </authorList>
    </citation>
    <scope>NUCLEOTIDE SEQUENCE</scope>
    <source>
        <strain evidence="1">ChiSjej2B20-11307</strain>
    </source>
</reference>
<name>A0A9D2HAM9_9FIRM</name>
<accession>A0A9D2HAM9</accession>
<evidence type="ECO:0000313" key="2">
    <source>
        <dbReference type="Proteomes" id="UP000824223"/>
    </source>
</evidence>
<proteinExistence type="predicted"/>
<reference evidence="1" key="2">
    <citation type="submission" date="2021-04" db="EMBL/GenBank/DDBJ databases">
        <authorList>
            <person name="Gilroy R."/>
        </authorList>
    </citation>
    <scope>NUCLEOTIDE SEQUENCE</scope>
    <source>
        <strain evidence="1">ChiSjej2B20-11307</strain>
    </source>
</reference>
<dbReference type="NCBIfam" id="NF045477">
    <property type="entry name" value="LPO_1073_dom"/>
    <property type="match status" value="1"/>
</dbReference>
<feature type="non-terminal residue" evidence="1">
    <location>
        <position position="1"/>
    </location>
</feature>